<evidence type="ECO:0000256" key="7">
    <source>
        <dbReference type="ARBA" id="ARBA00022692"/>
    </source>
</evidence>
<comment type="similarity">
    <text evidence="4">Belongs to the UPP synthase family.</text>
</comment>
<keyword evidence="6" id="KW-0808">Transferase</keyword>
<comment type="catalytic activity">
    <reaction evidence="12">
        <text>n isopentenyl diphosphate + (2E,6E)-farnesyl diphosphate = a di-trans,poly-cis-polyprenyl diphosphate + n diphosphate</text>
        <dbReference type="Rhea" id="RHEA:53008"/>
        <dbReference type="Rhea" id="RHEA-COMP:19494"/>
        <dbReference type="ChEBI" id="CHEBI:33019"/>
        <dbReference type="ChEBI" id="CHEBI:128769"/>
        <dbReference type="ChEBI" id="CHEBI:136960"/>
        <dbReference type="ChEBI" id="CHEBI:175763"/>
        <dbReference type="EC" id="2.5.1.87"/>
    </reaction>
</comment>
<keyword evidence="11 13" id="KW-0472">Membrane</keyword>
<dbReference type="Gene3D" id="3.40.1180.10">
    <property type="entry name" value="Decaprenyl diphosphate synthase-like"/>
    <property type="match status" value="1"/>
</dbReference>
<comment type="pathway">
    <text evidence="3">Protein modification; protein glycosylation.</text>
</comment>
<protein>
    <recommendedName>
        <fullName evidence="5">ditrans,polycis-polyprenyl diphosphate synthase [(2E,6E)-farnesyldiphosphate specific]</fullName>
        <ecNumber evidence="5">2.5.1.87</ecNumber>
    </recommendedName>
</protein>
<evidence type="ECO:0000256" key="5">
    <source>
        <dbReference type="ARBA" id="ARBA00012596"/>
    </source>
</evidence>
<sequence>MNEQPVPGLLAQAVNGLFFSHIVTFFGTLALSLLHHVYGFYLWLNGLVEDIRDFVLKTESVVDEGDDIRRTICMLKKLPSHFVLILGAESPSYHDIVKLITWCLPAGIAHVSIYDHKDEVDCWQLYDTFCSLAKQQLHRIKWGKSFDDEVKSLSKSRINGYSWSPAVTVHVLRSSDGPELIADAVSQLRAERVAVGSSGDLGVADVDRFVKRRLAGVPEPDLAVICGPTFTFYGCCPWNMRITQMQLLKSHKNLTLDRFFTLLHGYNNCHQRYGK</sequence>
<comment type="cofactor">
    <cofactor evidence="1">
        <name>Mg(2+)</name>
        <dbReference type="ChEBI" id="CHEBI:18420"/>
    </cofactor>
</comment>
<gene>
    <name evidence="14" type="ORF">NTJ_13660</name>
</gene>
<dbReference type="EC" id="2.5.1.87" evidence="5"/>
<organism evidence="14 15">
    <name type="scientific">Nesidiocoris tenuis</name>
    <dbReference type="NCBI Taxonomy" id="355587"/>
    <lineage>
        <taxon>Eukaryota</taxon>
        <taxon>Metazoa</taxon>
        <taxon>Ecdysozoa</taxon>
        <taxon>Arthropoda</taxon>
        <taxon>Hexapoda</taxon>
        <taxon>Insecta</taxon>
        <taxon>Pterygota</taxon>
        <taxon>Neoptera</taxon>
        <taxon>Paraneoptera</taxon>
        <taxon>Hemiptera</taxon>
        <taxon>Heteroptera</taxon>
        <taxon>Panheteroptera</taxon>
        <taxon>Cimicomorpha</taxon>
        <taxon>Miridae</taxon>
        <taxon>Dicyphina</taxon>
        <taxon>Nesidiocoris</taxon>
    </lineage>
</organism>
<dbReference type="Proteomes" id="UP001307889">
    <property type="component" value="Chromosome 12"/>
</dbReference>
<proteinExistence type="inferred from homology"/>
<evidence type="ECO:0000256" key="13">
    <source>
        <dbReference type="SAM" id="Phobius"/>
    </source>
</evidence>
<keyword evidence="10 13" id="KW-1133">Transmembrane helix</keyword>
<comment type="subcellular location">
    <subcellularLocation>
        <location evidence="2">Endoplasmic reticulum membrane</location>
    </subcellularLocation>
</comment>
<dbReference type="PANTHER" id="PTHR21528:SF0">
    <property type="entry name" value="DEHYDRODOLICHYL DIPHOSPHATE SYNTHASE COMPLEX SUBUNIT NUS1"/>
    <property type="match status" value="1"/>
</dbReference>
<evidence type="ECO:0000256" key="11">
    <source>
        <dbReference type="ARBA" id="ARBA00023136"/>
    </source>
</evidence>
<keyword evidence="9" id="KW-0460">Magnesium</keyword>
<name>A0ABN7B8Z0_9HEMI</name>
<dbReference type="InterPro" id="IPR036424">
    <property type="entry name" value="UPP_synth-like_sf"/>
</dbReference>
<evidence type="ECO:0000256" key="3">
    <source>
        <dbReference type="ARBA" id="ARBA00004922"/>
    </source>
</evidence>
<evidence type="ECO:0000256" key="8">
    <source>
        <dbReference type="ARBA" id="ARBA00022824"/>
    </source>
</evidence>
<evidence type="ECO:0000256" key="6">
    <source>
        <dbReference type="ARBA" id="ARBA00022679"/>
    </source>
</evidence>
<evidence type="ECO:0000256" key="9">
    <source>
        <dbReference type="ARBA" id="ARBA00022842"/>
    </source>
</evidence>
<evidence type="ECO:0000313" key="15">
    <source>
        <dbReference type="Proteomes" id="UP001307889"/>
    </source>
</evidence>
<dbReference type="PANTHER" id="PTHR21528">
    <property type="entry name" value="DEHYDRODOLICHYL DIPHOSPHATE SYNTHASE COMPLEX SUBUNIT NUS1"/>
    <property type="match status" value="1"/>
</dbReference>
<dbReference type="EMBL" id="AP028920">
    <property type="protein sequence ID" value="BET00844.1"/>
    <property type="molecule type" value="Genomic_DNA"/>
</dbReference>
<reference evidence="14 15" key="1">
    <citation type="submission" date="2023-09" db="EMBL/GenBank/DDBJ databases">
        <title>Nesidiocoris tenuis whole genome shotgun sequence.</title>
        <authorList>
            <person name="Shibata T."/>
            <person name="Shimoda M."/>
            <person name="Kobayashi T."/>
            <person name="Uehara T."/>
        </authorList>
    </citation>
    <scope>NUCLEOTIDE SEQUENCE [LARGE SCALE GENOMIC DNA]</scope>
    <source>
        <strain evidence="14 15">Japan</strain>
    </source>
</reference>
<evidence type="ECO:0000256" key="12">
    <source>
        <dbReference type="ARBA" id="ARBA00047353"/>
    </source>
</evidence>
<keyword evidence="15" id="KW-1185">Reference proteome</keyword>
<evidence type="ECO:0000256" key="4">
    <source>
        <dbReference type="ARBA" id="ARBA00005432"/>
    </source>
</evidence>
<evidence type="ECO:0000256" key="10">
    <source>
        <dbReference type="ARBA" id="ARBA00022989"/>
    </source>
</evidence>
<keyword evidence="8" id="KW-0256">Endoplasmic reticulum</keyword>
<evidence type="ECO:0000256" key="1">
    <source>
        <dbReference type="ARBA" id="ARBA00001946"/>
    </source>
</evidence>
<dbReference type="InterPro" id="IPR038887">
    <property type="entry name" value="Nus1/NgBR"/>
</dbReference>
<dbReference type="SUPFAM" id="SSF64005">
    <property type="entry name" value="Undecaprenyl diphosphate synthase"/>
    <property type="match status" value="1"/>
</dbReference>
<evidence type="ECO:0000313" key="14">
    <source>
        <dbReference type="EMBL" id="BET00844.1"/>
    </source>
</evidence>
<accession>A0ABN7B8Z0</accession>
<keyword evidence="7 13" id="KW-0812">Transmembrane</keyword>
<evidence type="ECO:0000256" key="2">
    <source>
        <dbReference type="ARBA" id="ARBA00004586"/>
    </source>
</evidence>
<feature type="transmembrane region" description="Helical" evidence="13">
    <location>
        <begin position="18"/>
        <end position="44"/>
    </location>
</feature>